<dbReference type="InterPro" id="IPR028427">
    <property type="entry name" value="Met_Sox_Rdtase_MsrB"/>
</dbReference>
<sequence>MTTWNDICRLADGENPPPERRLEKSDREWRALLTEEQYRITRAAGTERPHSSALCTRFEPGTYGCVCCDELLFSTDTKFDSRSGWPSFTEPLHARAVAYSRDDSLGMSRIEIRCNTCDAHLGHVFPDGPRLSQRGPSGGGLRYCINGVALKYCPGAGYQAVP</sequence>
<dbReference type="PANTHER" id="PTHR10173:SF52">
    <property type="entry name" value="METHIONINE-R-SULFOXIDE REDUCTASE B1"/>
    <property type="match status" value="1"/>
</dbReference>
<comment type="caution">
    <text evidence="5">The sequence shown here is derived from an EMBL/GenBank/DDBJ whole genome shotgun (WGS) entry which is preliminary data.</text>
</comment>
<dbReference type="AlphaFoldDB" id="A0A2S4JHJ8"/>
<dbReference type="Proteomes" id="UP000237350">
    <property type="component" value="Unassembled WGS sequence"/>
</dbReference>
<dbReference type="NCBIfam" id="TIGR00357">
    <property type="entry name" value="peptide-methionine (R)-S-oxide reductase MsrB"/>
    <property type="match status" value="1"/>
</dbReference>
<keyword evidence="2" id="KW-0560">Oxidoreductase</keyword>
<evidence type="ECO:0000259" key="4">
    <source>
        <dbReference type="PROSITE" id="PS51790"/>
    </source>
</evidence>
<keyword evidence="6" id="KW-1185">Reference proteome</keyword>
<evidence type="ECO:0000256" key="2">
    <source>
        <dbReference type="ARBA" id="ARBA00023002"/>
    </source>
</evidence>
<gene>
    <name evidence="5" type="ORF">AU468_11170</name>
</gene>
<dbReference type="Pfam" id="PF01641">
    <property type="entry name" value="SelR"/>
    <property type="match status" value="1"/>
</dbReference>
<accession>A0A2S4JHJ8</accession>
<dbReference type="InterPro" id="IPR002579">
    <property type="entry name" value="Met_Sox_Rdtase_MsrB_dom"/>
</dbReference>
<organism evidence="5 6">
    <name type="scientific">Alkalispirochaeta sphaeroplastigenens</name>
    <dbReference type="NCBI Taxonomy" id="1187066"/>
    <lineage>
        <taxon>Bacteria</taxon>
        <taxon>Pseudomonadati</taxon>
        <taxon>Spirochaetota</taxon>
        <taxon>Spirochaetia</taxon>
        <taxon>Spirochaetales</taxon>
        <taxon>Spirochaetaceae</taxon>
        <taxon>Alkalispirochaeta</taxon>
    </lineage>
</organism>
<dbReference type="PANTHER" id="PTHR10173">
    <property type="entry name" value="METHIONINE SULFOXIDE REDUCTASE"/>
    <property type="match status" value="1"/>
</dbReference>
<evidence type="ECO:0000313" key="6">
    <source>
        <dbReference type="Proteomes" id="UP000237350"/>
    </source>
</evidence>
<dbReference type="GO" id="GO:0006979">
    <property type="term" value="P:response to oxidative stress"/>
    <property type="evidence" value="ECO:0007669"/>
    <property type="project" value="InterPro"/>
</dbReference>
<dbReference type="GO" id="GO:0005737">
    <property type="term" value="C:cytoplasm"/>
    <property type="evidence" value="ECO:0007669"/>
    <property type="project" value="TreeGrafter"/>
</dbReference>
<evidence type="ECO:0000256" key="1">
    <source>
        <dbReference type="ARBA" id="ARBA00012499"/>
    </source>
</evidence>
<dbReference type="GO" id="GO:0033743">
    <property type="term" value="F:peptide-methionine (R)-S-oxide reductase activity"/>
    <property type="evidence" value="ECO:0007669"/>
    <property type="project" value="UniProtKB-EC"/>
</dbReference>
<proteinExistence type="predicted"/>
<name>A0A2S4JHJ8_9SPIO</name>
<dbReference type="RefSeq" id="WP_103680802.1">
    <property type="nucleotide sequence ID" value="NZ_LPWH01000112.1"/>
</dbReference>
<dbReference type="Gene3D" id="2.170.150.20">
    <property type="entry name" value="Peptide methionine sulfoxide reductase"/>
    <property type="match status" value="1"/>
</dbReference>
<evidence type="ECO:0000313" key="5">
    <source>
        <dbReference type="EMBL" id="POQ98949.1"/>
    </source>
</evidence>
<dbReference type="GO" id="GO:0030091">
    <property type="term" value="P:protein repair"/>
    <property type="evidence" value="ECO:0007669"/>
    <property type="project" value="InterPro"/>
</dbReference>
<reference evidence="6" key="1">
    <citation type="submission" date="2015-12" db="EMBL/GenBank/DDBJ databases">
        <authorList>
            <person name="Lodha T.D."/>
            <person name="Chintalapati S."/>
            <person name="Chintalapati V.R."/>
            <person name="Sravanthi T."/>
        </authorList>
    </citation>
    <scope>NUCLEOTIDE SEQUENCE [LARGE SCALE GENOMIC DNA]</scope>
    <source>
        <strain evidence="6">JC133</strain>
    </source>
</reference>
<dbReference type="OrthoDB" id="4174719at2"/>
<dbReference type="InterPro" id="IPR011057">
    <property type="entry name" value="Mss4-like_sf"/>
</dbReference>
<dbReference type="SUPFAM" id="SSF51316">
    <property type="entry name" value="Mss4-like"/>
    <property type="match status" value="1"/>
</dbReference>
<dbReference type="EMBL" id="LPWH01000112">
    <property type="protein sequence ID" value="POQ98949.1"/>
    <property type="molecule type" value="Genomic_DNA"/>
</dbReference>
<protein>
    <recommendedName>
        <fullName evidence="1">peptide-methionine (R)-S-oxide reductase</fullName>
        <ecNumber evidence="1">1.8.4.12</ecNumber>
    </recommendedName>
</protein>
<comment type="catalytic activity">
    <reaction evidence="3">
        <text>L-methionyl-[protein] + [thioredoxin]-disulfide + H2O = L-methionyl-(R)-S-oxide-[protein] + [thioredoxin]-dithiol</text>
        <dbReference type="Rhea" id="RHEA:24164"/>
        <dbReference type="Rhea" id="RHEA-COMP:10698"/>
        <dbReference type="Rhea" id="RHEA-COMP:10700"/>
        <dbReference type="Rhea" id="RHEA-COMP:12313"/>
        <dbReference type="Rhea" id="RHEA-COMP:12314"/>
        <dbReference type="ChEBI" id="CHEBI:15377"/>
        <dbReference type="ChEBI" id="CHEBI:16044"/>
        <dbReference type="ChEBI" id="CHEBI:29950"/>
        <dbReference type="ChEBI" id="CHEBI:45764"/>
        <dbReference type="ChEBI" id="CHEBI:50058"/>
        <dbReference type="EC" id="1.8.4.12"/>
    </reaction>
</comment>
<feature type="domain" description="MsrB" evidence="4">
    <location>
        <begin position="26"/>
        <end position="155"/>
    </location>
</feature>
<dbReference type="PROSITE" id="PS51790">
    <property type="entry name" value="MSRB"/>
    <property type="match status" value="1"/>
</dbReference>
<dbReference type="EC" id="1.8.4.12" evidence="1"/>
<evidence type="ECO:0000256" key="3">
    <source>
        <dbReference type="ARBA" id="ARBA00048488"/>
    </source>
</evidence>